<accession>A0A074ZVC5</accession>
<protein>
    <submittedName>
        <fullName evidence="1">Uncharacterized protein</fullName>
    </submittedName>
</protein>
<dbReference type="RefSeq" id="XP_009164808.1">
    <property type="nucleotide sequence ID" value="XM_009166544.1"/>
</dbReference>
<keyword evidence="2" id="KW-1185">Reference proteome</keyword>
<dbReference type="EMBL" id="KL596646">
    <property type="protein sequence ID" value="KER31418.1"/>
    <property type="molecule type" value="Genomic_DNA"/>
</dbReference>
<dbReference type="Proteomes" id="UP000054324">
    <property type="component" value="Unassembled WGS sequence"/>
</dbReference>
<name>A0A074ZVC5_OPIVI</name>
<dbReference type="KEGG" id="ovi:T265_02330"/>
<dbReference type="OrthoDB" id="431720at2759"/>
<dbReference type="GeneID" id="20316518"/>
<reference evidence="1 2" key="1">
    <citation type="submission" date="2013-11" db="EMBL/GenBank/DDBJ databases">
        <title>Opisthorchis viverrini - life in the bile duct.</title>
        <authorList>
            <person name="Young N.D."/>
            <person name="Nagarajan N."/>
            <person name="Lin S.J."/>
            <person name="Korhonen P.K."/>
            <person name="Jex A.R."/>
            <person name="Hall R.S."/>
            <person name="Safavi-Hemami H."/>
            <person name="Kaewkong W."/>
            <person name="Bertrand D."/>
            <person name="Gao S."/>
            <person name="Seet Q."/>
            <person name="Wongkham S."/>
            <person name="Teh B.T."/>
            <person name="Wongkham C."/>
            <person name="Intapan P.M."/>
            <person name="Maleewong W."/>
            <person name="Yang X."/>
            <person name="Hu M."/>
            <person name="Wang Z."/>
            <person name="Hofmann A."/>
            <person name="Sternberg P.W."/>
            <person name="Tan P."/>
            <person name="Wang J."/>
            <person name="Gasser R.B."/>
        </authorList>
    </citation>
    <scope>NUCLEOTIDE SEQUENCE [LARGE SCALE GENOMIC DNA]</scope>
</reference>
<evidence type="ECO:0000313" key="2">
    <source>
        <dbReference type="Proteomes" id="UP000054324"/>
    </source>
</evidence>
<evidence type="ECO:0000313" key="1">
    <source>
        <dbReference type="EMBL" id="KER31418.1"/>
    </source>
</evidence>
<organism evidence="1 2">
    <name type="scientific">Opisthorchis viverrini</name>
    <name type="common">Southeast Asian liver fluke</name>
    <dbReference type="NCBI Taxonomy" id="6198"/>
    <lineage>
        <taxon>Eukaryota</taxon>
        <taxon>Metazoa</taxon>
        <taxon>Spiralia</taxon>
        <taxon>Lophotrochozoa</taxon>
        <taxon>Platyhelminthes</taxon>
        <taxon>Trematoda</taxon>
        <taxon>Digenea</taxon>
        <taxon>Opisthorchiida</taxon>
        <taxon>Opisthorchiata</taxon>
        <taxon>Opisthorchiidae</taxon>
        <taxon>Opisthorchis</taxon>
    </lineage>
</organism>
<dbReference type="AlphaFoldDB" id="A0A074ZVC5"/>
<dbReference type="CTD" id="20316518"/>
<sequence>MLSHILTENLTVGSPGRRSSHVPVNPIFYLNPNWTDRNKYTHLQIHLVFSGDSIESLAYDVYLHTASEYITDWVKPLFRRTAYATGLKLSPRISRILRTNLKDKSSLYDSSLVVCLFVYAYSENLIGCRTRVQWRILRTDQRSVNGVTNLWTHCGNYNAETGVNHTTRYQTENMDDIFAVVKKNELLRAKELLNNKGEILVSLNEEVRVADALASWIFATVVKVYHSVNSNDFKPILHVTNSFCRVVTLRNNQRFVSHIYEVNHVKVSLHCTQNFLLGIWKYVHTVRGEEMFRSEGHFGFSTGCPPKRCLNRYTIDYQGNPDVLLQEQ</sequence>
<proteinExistence type="predicted"/>
<gene>
    <name evidence="1" type="ORF">T265_02330</name>
</gene>